<name>A0A7W6LRE3_9SPHN</name>
<protein>
    <submittedName>
        <fullName evidence="1">Uncharacterized protein</fullName>
    </submittedName>
</protein>
<keyword evidence="2" id="KW-1185">Reference proteome</keyword>
<dbReference type="Proteomes" id="UP000590524">
    <property type="component" value="Unassembled WGS sequence"/>
</dbReference>
<reference evidence="1 2" key="1">
    <citation type="submission" date="2020-08" db="EMBL/GenBank/DDBJ databases">
        <title>Genomic Encyclopedia of Type Strains, Phase IV (KMG-IV): sequencing the most valuable type-strain genomes for metagenomic binning, comparative biology and taxonomic classification.</title>
        <authorList>
            <person name="Goeker M."/>
        </authorList>
    </citation>
    <scope>NUCLEOTIDE SEQUENCE [LARGE SCALE GENOMIC DNA]</scope>
    <source>
        <strain evidence="1 2">DSM 19371</strain>
    </source>
</reference>
<evidence type="ECO:0000313" key="1">
    <source>
        <dbReference type="EMBL" id="MBB4149120.1"/>
    </source>
</evidence>
<organism evidence="1 2">
    <name type="scientific">Sphingobium scionense</name>
    <dbReference type="NCBI Taxonomy" id="1404341"/>
    <lineage>
        <taxon>Bacteria</taxon>
        <taxon>Pseudomonadati</taxon>
        <taxon>Pseudomonadota</taxon>
        <taxon>Alphaproteobacteria</taxon>
        <taxon>Sphingomonadales</taxon>
        <taxon>Sphingomonadaceae</taxon>
        <taxon>Sphingobium</taxon>
    </lineage>
</organism>
<sequence>MNASSIIAGLIALLLPTKSVDGIVSVLTKVADRLALAEAAQNAKADDLSNRALQLRLEAEKASASAAEAVSEAERAARVRTNVTNLIA</sequence>
<comment type="caution">
    <text evidence="1">The sequence shown here is derived from an EMBL/GenBank/DDBJ whole genome shotgun (WGS) entry which is preliminary data.</text>
</comment>
<dbReference type="EMBL" id="JACIEU010000011">
    <property type="protein sequence ID" value="MBB4149120.1"/>
    <property type="molecule type" value="Genomic_DNA"/>
</dbReference>
<dbReference type="RefSeq" id="WP_188082762.1">
    <property type="nucleotide sequence ID" value="NZ_JACIEU010000011.1"/>
</dbReference>
<proteinExistence type="predicted"/>
<dbReference type="AlphaFoldDB" id="A0A7W6LRE3"/>
<accession>A0A7W6LRE3</accession>
<gene>
    <name evidence="1" type="ORF">GGQ90_002909</name>
</gene>
<evidence type="ECO:0000313" key="2">
    <source>
        <dbReference type="Proteomes" id="UP000590524"/>
    </source>
</evidence>